<keyword evidence="2" id="KW-0540">Nuclease</keyword>
<dbReference type="InterPro" id="IPR002711">
    <property type="entry name" value="HNH"/>
</dbReference>
<dbReference type="Gene3D" id="1.10.30.50">
    <property type="match status" value="1"/>
</dbReference>
<keyword evidence="2" id="KW-0378">Hydrolase</keyword>
<reference evidence="2" key="1">
    <citation type="submission" date="2020-03" db="EMBL/GenBank/DDBJ databases">
        <title>The deep terrestrial virosphere.</title>
        <authorList>
            <person name="Holmfeldt K."/>
            <person name="Nilsson E."/>
            <person name="Simone D."/>
            <person name="Lopez-Fernandez M."/>
            <person name="Wu X."/>
            <person name="de Brujin I."/>
            <person name="Lundin D."/>
            <person name="Andersson A."/>
            <person name="Bertilsson S."/>
            <person name="Dopson M."/>
        </authorList>
    </citation>
    <scope>NUCLEOTIDE SEQUENCE</scope>
    <source>
        <strain evidence="2">MM415A01886</strain>
    </source>
</reference>
<gene>
    <name evidence="2" type="ORF">MM415A01886_0003</name>
</gene>
<accession>A0A6M3K0V3</accession>
<evidence type="ECO:0000259" key="1">
    <source>
        <dbReference type="Pfam" id="PF01844"/>
    </source>
</evidence>
<feature type="domain" description="HNH" evidence="1">
    <location>
        <begin position="39"/>
        <end position="81"/>
    </location>
</feature>
<proteinExistence type="predicted"/>
<name>A0A6M3K0V3_9ZZZZ</name>
<dbReference type="CDD" id="cd00085">
    <property type="entry name" value="HNHc"/>
    <property type="match status" value="1"/>
</dbReference>
<dbReference type="GO" id="GO:0008270">
    <property type="term" value="F:zinc ion binding"/>
    <property type="evidence" value="ECO:0007669"/>
    <property type="project" value="InterPro"/>
</dbReference>
<dbReference type="InterPro" id="IPR003615">
    <property type="entry name" value="HNH_nuc"/>
</dbReference>
<evidence type="ECO:0000313" key="2">
    <source>
        <dbReference type="EMBL" id="QJA74972.1"/>
    </source>
</evidence>
<sequence length="86" mass="10335">MRKLINKVSKKQAVLNAIWKRLFWQAIDEQFTTKGYTWCEMCGQSKLAGDLQPHHIKRRRRYNYVYENLRLECRKCHDKDTFGGGK</sequence>
<organism evidence="2">
    <name type="scientific">viral metagenome</name>
    <dbReference type="NCBI Taxonomy" id="1070528"/>
    <lineage>
        <taxon>unclassified sequences</taxon>
        <taxon>metagenomes</taxon>
        <taxon>organismal metagenomes</taxon>
    </lineage>
</organism>
<dbReference type="EMBL" id="MT142133">
    <property type="protein sequence ID" value="QJA74972.1"/>
    <property type="molecule type" value="Genomic_DNA"/>
</dbReference>
<dbReference type="Pfam" id="PF01844">
    <property type="entry name" value="HNH"/>
    <property type="match status" value="1"/>
</dbReference>
<dbReference type="GO" id="GO:0004519">
    <property type="term" value="F:endonuclease activity"/>
    <property type="evidence" value="ECO:0007669"/>
    <property type="project" value="UniProtKB-KW"/>
</dbReference>
<dbReference type="AlphaFoldDB" id="A0A6M3K0V3"/>
<dbReference type="GO" id="GO:0003676">
    <property type="term" value="F:nucleic acid binding"/>
    <property type="evidence" value="ECO:0007669"/>
    <property type="project" value="InterPro"/>
</dbReference>
<protein>
    <submittedName>
        <fullName evidence="2">Putative homing endonuclease</fullName>
    </submittedName>
</protein>
<keyword evidence="2" id="KW-0255">Endonuclease</keyword>